<proteinExistence type="predicted"/>
<evidence type="ECO:0000259" key="1">
    <source>
        <dbReference type="Pfam" id="PF13751"/>
    </source>
</evidence>
<dbReference type="EMBL" id="BMEL01000004">
    <property type="protein sequence ID" value="GGF30738.1"/>
    <property type="molecule type" value="Genomic_DNA"/>
</dbReference>
<dbReference type="AlphaFoldDB" id="A0A917BA78"/>
<feature type="domain" description="Transposase DDE" evidence="1">
    <location>
        <begin position="3"/>
        <end position="59"/>
    </location>
</feature>
<protein>
    <recommendedName>
        <fullName evidence="1">Transposase DDE domain-containing protein</fullName>
    </recommendedName>
</protein>
<dbReference type="Proteomes" id="UP000660110">
    <property type="component" value="Unassembled WGS sequence"/>
</dbReference>
<comment type="caution">
    <text evidence="2">The sequence shown here is derived from an EMBL/GenBank/DDBJ whole genome shotgun (WGS) entry which is preliminary data.</text>
</comment>
<reference evidence="2" key="2">
    <citation type="submission" date="2020-09" db="EMBL/GenBank/DDBJ databases">
        <authorList>
            <person name="Sun Q."/>
            <person name="Zhou Y."/>
        </authorList>
    </citation>
    <scope>NUCLEOTIDE SEQUENCE</scope>
    <source>
        <strain evidence="2">CGMCC 1.12153</strain>
    </source>
</reference>
<gene>
    <name evidence="2" type="ORF">GCM10010954_32370</name>
</gene>
<accession>A0A917BA78</accession>
<dbReference type="InterPro" id="IPR025668">
    <property type="entry name" value="Tnp_DDE_dom"/>
</dbReference>
<dbReference type="Pfam" id="PF13751">
    <property type="entry name" value="DDE_Tnp_1_6"/>
    <property type="match status" value="1"/>
</dbReference>
<evidence type="ECO:0000313" key="2">
    <source>
        <dbReference type="EMBL" id="GGF30738.1"/>
    </source>
</evidence>
<keyword evidence="3" id="KW-1185">Reference proteome</keyword>
<organism evidence="2 3">
    <name type="scientific">Halobacillus andaensis</name>
    <dbReference type="NCBI Taxonomy" id="1176239"/>
    <lineage>
        <taxon>Bacteria</taxon>
        <taxon>Bacillati</taxon>
        <taxon>Bacillota</taxon>
        <taxon>Bacilli</taxon>
        <taxon>Bacillales</taxon>
        <taxon>Bacillaceae</taxon>
        <taxon>Halobacillus</taxon>
    </lineage>
</organism>
<name>A0A917BA78_HALAA</name>
<reference evidence="2" key="1">
    <citation type="journal article" date="2014" name="Int. J. Syst. Evol. Microbiol.">
        <title>Complete genome sequence of Corynebacterium casei LMG S-19264T (=DSM 44701T), isolated from a smear-ripened cheese.</title>
        <authorList>
            <consortium name="US DOE Joint Genome Institute (JGI-PGF)"/>
            <person name="Walter F."/>
            <person name="Albersmeier A."/>
            <person name="Kalinowski J."/>
            <person name="Ruckert C."/>
        </authorList>
    </citation>
    <scope>NUCLEOTIDE SEQUENCE</scope>
    <source>
        <strain evidence="2">CGMCC 1.12153</strain>
    </source>
</reference>
<sequence length="67" mass="8042">MNRLSNEGKWIYRMRKEKVERNFAVLKELHGLCYCRLREKKQVKEQTLMTAACQNMKSIVLHLARMS</sequence>
<evidence type="ECO:0000313" key="3">
    <source>
        <dbReference type="Proteomes" id="UP000660110"/>
    </source>
</evidence>